<dbReference type="Pfam" id="PF00436">
    <property type="entry name" value="SSB"/>
    <property type="match status" value="1"/>
</dbReference>
<feature type="compositionally biased region" description="Polar residues" evidence="3">
    <location>
        <begin position="246"/>
        <end position="278"/>
    </location>
</feature>
<reference evidence="4 5" key="1">
    <citation type="submission" date="2024-09" db="EMBL/GenBank/DDBJ databases">
        <title>Chromosome-scale assembly of Riccia fluitans.</title>
        <authorList>
            <person name="Paukszto L."/>
            <person name="Sawicki J."/>
            <person name="Karawczyk K."/>
            <person name="Piernik-Szablinska J."/>
            <person name="Szczecinska M."/>
            <person name="Mazdziarz M."/>
        </authorList>
    </citation>
    <scope>NUCLEOTIDE SEQUENCE [LARGE SCALE GENOMIC DNA]</scope>
    <source>
        <strain evidence="4">Rf_01</strain>
        <tissue evidence="4">Aerial parts of the thallus</tissue>
    </source>
</reference>
<name>A0ABD1YV03_9MARC</name>
<dbReference type="PANTHER" id="PTHR10302">
    <property type="entry name" value="SINGLE-STRANDED DNA-BINDING PROTEIN"/>
    <property type="match status" value="1"/>
</dbReference>
<evidence type="ECO:0000313" key="4">
    <source>
        <dbReference type="EMBL" id="KAL2634594.1"/>
    </source>
</evidence>
<keyword evidence="1 2" id="KW-0238">DNA-binding</keyword>
<dbReference type="SUPFAM" id="SSF50249">
    <property type="entry name" value="Nucleic acid-binding proteins"/>
    <property type="match status" value="1"/>
</dbReference>
<dbReference type="InterPro" id="IPR012340">
    <property type="entry name" value="NA-bd_OB-fold"/>
</dbReference>
<evidence type="ECO:0000256" key="1">
    <source>
        <dbReference type="ARBA" id="ARBA00023125"/>
    </source>
</evidence>
<dbReference type="NCBIfam" id="TIGR00621">
    <property type="entry name" value="ssb"/>
    <property type="match status" value="1"/>
</dbReference>
<dbReference type="Gene3D" id="2.40.50.140">
    <property type="entry name" value="Nucleic acid-binding proteins"/>
    <property type="match status" value="1"/>
</dbReference>
<proteinExistence type="predicted"/>
<comment type="caution">
    <text evidence="4">The sequence shown here is derived from an EMBL/GenBank/DDBJ whole genome shotgun (WGS) entry which is preliminary data.</text>
</comment>
<dbReference type="EMBL" id="JBHFFA010000003">
    <property type="protein sequence ID" value="KAL2634594.1"/>
    <property type="molecule type" value="Genomic_DNA"/>
</dbReference>
<evidence type="ECO:0000313" key="5">
    <source>
        <dbReference type="Proteomes" id="UP001605036"/>
    </source>
</evidence>
<protein>
    <submittedName>
        <fullName evidence="4">Uncharacterized protein</fullName>
    </submittedName>
</protein>
<sequence length="481" mass="54527">MASLGRIPSLCGYRSAPAIHYLGAHYILTSRGRECIPSRHIREVSITGFSLFKNLSMKLAAQHVRSKSGSFYVNSDLWKYSNSIRRVDSRACYYSESFQYGRATAPAEQYRQVEQDGDQFPRPPLIWWEKELANAVQLIGNVGKDVDIKYLETGKIVAKTTLAVKKLEQQSEDSSWFELEFWDDLAETAAQHVKKGDQIFIRGTVSVDKITAPENTYTRVKMAVSNLCFVESYCGQRRAYVQPDTSLNEGSANQTDNRWAQNSASRATPQPNWNSPSLSQQQAAQSGTSAGGTTGKGNYEEESLATEKRWQAFFADSSQWWDNRLNKKNPKAPDFKHKSTQEVLWLKSWNNPPWVAAQLAVLDEKVAQTGLSLICDEWHLSLFYQTESILVKEKLTKVKLHSKGYSESTFRAETGSKSVDLSQRKIEHHRHIDFMEYCLVSTSVCFHLFSAAFTESAAIIFAQDFTILVKVEYMSKVAHTR</sequence>
<keyword evidence="5" id="KW-1185">Reference proteome</keyword>
<dbReference type="CDD" id="cd04496">
    <property type="entry name" value="SSB_OBF"/>
    <property type="match status" value="1"/>
</dbReference>
<dbReference type="InterPro" id="IPR000424">
    <property type="entry name" value="Primosome_PriB/ssb"/>
</dbReference>
<accession>A0ABD1YV03</accession>
<organism evidence="4 5">
    <name type="scientific">Riccia fluitans</name>
    <dbReference type="NCBI Taxonomy" id="41844"/>
    <lineage>
        <taxon>Eukaryota</taxon>
        <taxon>Viridiplantae</taxon>
        <taxon>Streptophyta</taxon>
        <taxon>Embryophyta</taxon>
        <taxon>Marchantiophyta</taxon>
        <taxon>Marchantiopsida</taxon>
        <taxon>Marchantiidae</taxon>
        <taxon>Marchantiales</taxon>
        <taxon>Ricciaceae</taxon>
        <taxon>Riccia</taxon>
    </lineage>
</organism>
<gene>
    <name evidence="4" type="ORF">R1flu_006073</name>
</gene>
<feature type="compositionally biased region" description="Low complexity" evidence="3">
    <location>
        <begin position="279"/>
        <end position="288"/>
    </location>
</feature>
<dbReference type="PROSITE" id="PS50935">
    <property type="entry name" value="SSB"/>
    <property type="match status" value="1"/>
</dbReference>
<evidence type="ECO:0000256" key="2">
    <source>
        <dbReference type="PROSITE-ProRule" id="PRU00252"/>
    </source>
</evidence>
<dbReference type="Proteomes" id="UP001605036">
    <property type="component" value="Unassembled WGS sequence"/>
</dbReference>
<feature type="region of interest" description="Disordered" evidence="3">
    <location>
        <begin position="246"/>
        <end position="301"/>
    </location>
</feature>
<dbReference type="GO" id="GO:0003677">
    <property type="term" value="F:DNA binding"/>
    <property type="evidence" value="ECO:0007669"/>
    <property type="project" value="UniProtKB-UniRule"/>
</dbReference>
<dbReference type="PANTHER" id="PTHR10302:SF0">
    <property type="entry name" value="SINGLE-STRANDED DNA-BINDING PROTEIN, MITOCHONDRIAL"/>
    <property type="match status" value="1"/>
</dbReference>
<dbReference type="AlphaFoldDB" id="A0ABD1YV03"/>
<dbReference type="InterPro" id="IPR011344">
    <property type="entry name" value="ssDNA-bd"/>
</dbReference>
<evidence type="ECO:0000256" key="3">
    <source>
        <dbReference type="SAM" id="MobiDB-lite"/>
    </source>
</evidence>